<dbReference type="InterPro" id="IPR027417">
    <property type="entry name" value="P-loop_NTPase"/>
</dbReference>
<dbReference type="SUPFAM" id="SSF52540">
    <property type="entry name" value="P-loop containing nucleoside triphosphate hydrolases"/>
    <property type="match status" value="1"/>
</dbReference>
<proteinExistence type="inferred from homology"/>
<reference evidence="2 3" key="1">
    <citation type="journal article" date="2017" name="Mol. Biol. Evol.">
        <title>The 4-celled Tetrabaena socialis nuclear genome reveals the essential components for genetic control of cell number at the origin of multicellularity in the volvocine lineage.</title>
        <authorList>
            <person name="Featherston J."/>
            <person name="Arakaki Y."/>
            <person name="Hanschen E.R."/>
            <person name="Ferris P.J."/>
            <person name="Michod R.E."/>
            <person name="Olson B.J.S.C."/>
            <person name="Nozaki H."/>
            <person name="Durand P.M."/>
        </authorList>
    </citation>
    <scope>NUCLEOTIDE SEQUENCE [LARGE SCALE GENOMIC DNA]</scope>
    <source>
        <strain evidence="2 3">NIES-571</strain>
    </source>
</reference>
<dbReference type="InterPro" id="IPR010448">
    <property type="entry name" value="Torsin"/>
</dbReference>
<dbReference type="PANTHER" id="PTHR10760:SF2">
    <property type="entry name" value="LD13476P-RELATED"/>
    <property type="match status" value="1"/>
</dbReference>
<dbReference type="Proteomes" id="UP000236333">
    <property type="component" value="Unassembled WGS sequence"/>
</dbReference>
<dbReference type="GO" id="GO:0016887">
    <property type="term" value="F:ATP hydrolysis activity"/>
    <property type="evidence" value="ECO:0007669"/>
    <property type="project" value="InterPro"/>
</dbReference>
<dbReference type="Gene3D" id="3.40.50.300">
    <property type="entry name" value="P-loop containing nucleotide triphosphate hydrolases"/>
    <property type="match status" value="1"/>
</dbReference>
<comment type="caution">
    <text evidence="2">The sequence shown here is derived from an EMBL/GenBank/DDBJ whole genome shotgun (WGS) entry which is preliminary data.</text>
</comment>
<organism evidence="2 3">
    <name type="scientific">Tetrabaena socialis</name>
    <dbReference type="NCBI Taxonomy" id="47790"/>
    <lineage>
        <taxon>Eukaryota</taxon>
        <taxon>Viridiplantae</taxon>
        <taxon>Chlorophyta</taxon>
        <taxon>core chlorophytes</taxon>
        <taxon>Chlorophyceae</taxon>
        <taxon>CS clade</taxon>
        <taxon>Chlamydomonadales</taxon>
        <taxon>Tetrabaenaceae</taxon>
        <taxon>Tetrabaena</taxon>
    </lineage>
</organism>
<dbReference type="EMBL" id="PGGS01000421">
    <property type="protein sequence ID" value="PNH04121.1"/>
    <property type="molecule type" value="Genomic_DNA"/>
</dbReference>
<evidence type="ECO:0000313" key="2">
    <source>
        <dbReference type="EMBL" id="PNH04121.1"/>
    </source>
</evidence>
<gene>
    <name evidence="2" type="ORF">TSOC_009755</name>
</gene>
<keyword evidence="3" id="KW-1185">Reference proteome</keyword>
<evidence type="ECO:0000313" key="3">
    <source>
        <dbReference type="Proteomes" id="UP000236333"/>
    </source>
</evidence>
<dbReference type="GO" id="GO:0005524">
    <property type="term" value="F:ATP binding"/>
    <property type="evidence" value="ECO:0007669"/>
    <property type="project" value="InterPro"/>
</dbReference>
<dbReference type="OrthoDB" id="19623at2759"/>
<accession>A0A2J7ZV22</accession>
<sequence length="131" mass="13008">MAIGLAFGAIAAVFGAALYSLSGTTRFTPDACANVAAFLPAHIVGQDLALQQLVDAVCEHVLPDSQRGGGGGGGGGGAVRVAAQARKPLIISVHGPPGVGKTYTHTLLARALYNRDAAGVVECPGADCRGA</sequence>
<dbReference type="AlphaFoldDB" id="A0A2J7ZV22"/>
<feature type="non-terminal residue" evidence="2">
    <location>
        <position position="131"/>
    </location>
</feature>
<comment type="similarity">
    <text evidence="1">Belongs to the ClpA/ClpB family. Torsin subfamily.</text>
</comment>
<dbReference type="GO" id="GO:0005737">
    <property type="term" value="C:cytoplasm"/>
    <property type="evidence" value="ECO:0007669"/>
    <property type="project" value="UniProtKB-ARBA"/>
</dbReference>
<protein>
    <submittedName>
        <fullName evidence="2">Uncharacterized protein</fullName>
    </submittedName>
</protein>
<dbReference type="PANTHER" id="PTHR10760">
    <property type="entry name" value="TORSIN"/>
    <property type="match status" value="1"/>
</dbReference>
<evidence type="ECO:0000256" key="1">
    <source>
        <dbReference type="ARBA" id="ARBA00006235"/>
    </source>
</evidence>
<name>A0A2J7ZV22_9CHLO</name>